<accession>H1YHI6</accession>
<dbReference type="AlphaFoldDB" id="H1YHI6"/>
<dbReference type="EMBL" id="CM001403">
    <property type="protein sequence ID" value="EHQ26409.1"/>
    <property type="molecule type" value="Genomic_DNA"/>
</dbReference>
<proteinExistence type="predicted"/>
<name>H1YHI6_9SPHI</name>
<evidence type="ECO:0000313" key="2">
    <source>
        <dbReference type="Proteomes" id="UP000002774"/>
    </source>
</evidence>
<dbReference type="RefSeq" id="WP_008506483.1">
    <property type="nucleotide sequence ID" value="NZ_CM001403.1"/>
</dbReference>
<protein>
    <submittedName>
        <fullName evidence="1">Uncharacterized protein</fullName>
    </submittedName>
</protein>
<organism evidence="1 2">
    <name type="scientific">Mucilaginibacter paludis DSM 18603</name>
    <dbReference type="NCBI Taxonomy" id="714943"/>
    <lineage>
        <taxon>Bacteria</taxon>
        <taxon>Pseudomonadati</taxon>
        <taxon>Bacteroidota</taxon>
        <taxon>Sphingobacteriia</taxon>
        <taxon>Sphingobacteriales</taxon>
        <taxon>Sphingobacteriaceae</taxon>
        <taxon>Mucilaginibacter</taxon>
    </lineage>
</organism>
<keyword evidence="2" id="KW-1185">Reference proteome</keyword>
<sequence length="152" mass="16860">MSKQVERLKKNLIELTDVINAFQSETVQCIVIDRILNYLAAKDRGAETDINEGDTTIPFNANIIKPDLPGSSKGKKMGSTKILNQLLTTDFFDSPKSIASITDFCATKYDTVLQTSEISGVLLKLIKVNKLSRVKSEETNRYVYLKPAVTTA</sequence>
<dbReference type="OrthoDB" id="795321at2"/>
<gene>
    <name evidence="1" type="ORF">Mucpa_2276</name>
</gene>
<dbReference type="eggNOG" id="ENOG5033JDX">
    <property type="taxonomic scope" value="Bacteria"/>
</dbReference>
<dbReference type="Proteomes" id="UP000002774">
    <property type="component" value="Chromosome"/>
</dbReference>
<dbReference type="HOGENOM" id="CLU_1756805_0_0_10"/>
<reference evidence="1" key="1">
    <citation type="submission" date="2011-09" db="EMBL/GenBank/DDBJ databases">
        <title>The permanent draft genome of Mucilaginibacter paludis DSM 18603.</title>
        <authorList>
            <consortium name="US DOE Joint Genome Institute (JGI-PGF)"/>
            <person name="Lucas S."/>
            <person name="Han J."/>
            <person name="Lapidus A."/>
            <person name="Bruce D."/>
            <person name="Goodwin L."/>
            <person name="Pitluck S."/>
            <person name="Peters L."/>
            <person name="Kyrpides N."/>
            <person name="Mavromatis K."/>
            <person name="Ivanova N."/>
            <person name="Mikhailova N."/>
            <person name="Held B."/>
            <person name="Detter J.C."/>
            <person name="Tapia R."/>
            <person name="Han C."/>
            <person name="Land M."/>
            <person name="Hauser L."/>
            <person name="Markowitz V."/>
            <person name="Cheng J.-F."/>
            <person name="Hugenholtz P."/>
            <person name="Woyke T."/>
            <person name="Wu D."/>
            <person name="Tindall B."/>
            <person name="Brambilla E."/>
            <person name="Klenk H.-P."/>
            <person name="Eisen J.A."/>
        </authorList>
    </citation>
    <scope>NUCLEOTIDE SEQUENCE [LARGE SCALE GENOMIC DNA]</scope>
    <source>
        <strain evidence="1">DSM 18603</strain>
    </source>
</reference>
<evidence type="ECO:0000313" key="1">
    <source>
        <dbReference type="EMBL" id="EHQ26409.1"/>
    </source>
</evidence>